<evidence type="ECO:0008006" key="3">
    <source>
        <dbReference type="Google" id="ProtNLM"/>
    </source>
</evidence>
<reference evidence="1 2" key="1">
    <citation type="submission" date="2016-04" db="EMBL/GenBank/DDBJ databases">
        <title>Complete genome sequence of Thermococcus barossii type strain SHCK-94.</title>
        <authorList>
            <person name="Oger P.M."/>
        </authorList>
    </citation>
    <scope>NUCLEOTIDE SEQUENCE [LARGE SCALE GENOMIC DNA]</scope>
    <source>
        <strain evidence="1 2">SHCK-94</strain>
    </source>
</reference>
<sequence length="433" mass="48923">MNWKSALVLLLGILLLGGIVTAAPVEKPEAVPLTTVKALAVRELHKFPEFNGALPTNPTPLYFPDGRLAAYEFRMVKNGKTIGYIIVSANRNLPPAILEAGFGKKTPSDLMKELAVKKGVKNYRFVYFSGLNYGLLAEDKVIDMKGKEYRKPNTYKPPVGDNGLQNSHKWLSLKLQTSAHTLMTTDISGQYKPNIATRIDWKMVSGVPRWAQYDPMNLSQENDSHLPQPDVGYAGDDFIGPNPDYWDNKRNDCAPISGAMLIAYYDKQYQTSWYREALIDVLHKLMETDENGMTKTPKIGPGIEKFYDEAMRLYRKGIFDKPPKYRYVTTFKSWGIDGEEDPNNDKLFNVIQSEISNYRPVLLSSSNGDGIGFHWQWLHTTTVTGYSVYSNGDRYIFVHTTRADLLAAWILVDTLGKPRGSNYLIILVHAYQT</sequence>
<organism evidence="1 2">
    <name type="scientific">Thermococcus barossii</name>
    <dbReference type="NCBI Taxonomy" id="54077"/>
    <lineage>
        <taxon>Archaea</taxon>
        <taxon>Methanobacteriati</taxon>
        <taxon>Methanobacteriota</taxon>
        <taxon>Thermococci</taxon>
        <taxon>Thermococcales</taxon>
        <taxon>Thermococcaceae</taxon>
        <taxon>Thermococcus</taxon>
    </lineage>
</organism>
<dbReference type="Proteomes" id="UP000250272">
    <property type="component" value="Chromosome"/>
</dbReference>
<gene>
    <name evidence="1" type="ORF">A3L01_07260</name>
</gene>
<evidence type="ECO:0000313" key="2">
    <source>
        <dbReference type="Proteomes" id="UP000250272"/>
    </source>
</evidence>
<protein>
    <recommendedName>
        <fullName evidence="3">Peptidase C39-like domain-containing protein</fullName>
    </recommendedName>
</protein>
<proteinExistence type="predicted"/>
<accession>A0A2Z2MT95</accession>
<dbReference type="KEGG" id="tbs:A3L01_07260"/>
<keyword evidence="2" id="KW-1185">Reference proteome</keyword>
<dbReference type="EMBL" id="CP015101">
    <property type="protein sequence ID" value="ASJ05178.1"/>
    <property type="molecule type" value="Genomic_DNA"/>
</dbReference>
<evidence type="ECO:0000313" key="1">
    <source>
        <dbReference type="EMBL" id="ASJ05178.1"/>
    </source>
</evidence>
<name>A0A2Z2MT95_9EURY</name>
<dbReference type="AlphaFoldDB" id="A0A2Z2MT95"/>